<feature type="domain" description="Protein RED C-terminal" evidence="2">
    <location>
        <begin position="89"/>
        <end position="189"/>
    </location>
</feature>
<reference evidence="3" key="1">
    <citation type="submission" date="2015-08" db="EMBL/GenBank/DDBJ databases">
        <authorList>
            <person name="Babu N.S."/>
            <person name="Beckwith C.J."/>
            <person name="Beseler K.G."/>
            <person name="Brison A."/>
            <person name="Carone J.V."/>
            <person name="Caskin T.P."/>
            <person name="Diamond M."/>
            <person name="Durham M.E."/>
            <person name="Foxe J.M."/>
            <person name="Go M."/>
            <person name="Henderson B.A."/>
            <person name="Jones I.B."/>
            <person name="McGettigan J.A."/>
            <person name="Micheletti S.J."/>
            <person name="Nasrallah M.E."/>
            <person name="Ortiz D."/>
            <person name="Piller C.R."/>
            <person name="Privatt S.R."/>
            <person name="Schneider S.L."/>
            <person name="Sharp S."/>
            <person name="Smith T.C."/>
            <person name="Stanton J.D."/>
            <person name="Ullery H.E."/>
            <person name="Wilson R.J."/>
            <person name="Serrano M.G."/>
            <person name="Buck G."/>
            <person name="Lee V."/>
            <person name="Wang Y."/>
            <person name="Carvalho R."/>
            <person name="Voegtly L."/>
            <person name="Shi R."/>
            <person name="Duckworth R."/>
            <person name="Johnson A."/>
            <person name="Loviza R."/>
            <person name="Walstead R."/>
            <person name="Shah Z."/>
            <person name="Kiflezghi M."/>
            <person name="Wade K."/>
            <person name="Ball S.L."/>
            <person name="Bradley K.W."/>
            <person name="Asai D.J."/>
            <person name="Bowman C.A."/>
            <person name="Russell D.A."/>
            <person name="Pope W.H."/>
            <person name="Jacobs-Sera D."/>
            <person name="Hendrix R.W."/>
            <person name="Hatfull G.F."/>
        </authorList>
    </citation>
    <scope>NUCLEOTIDE SEQUENCE</scope>
</reference>
<dbReference type="AlphaFoldDB" id="A0A1D1ZMC8"/>
<evidence type="ECO:0000256" key="1">
    <source>
        <dbReference type="SAM" id="MobiDB-lite"/>
    </source>
</evidence>
<feature type="region of interest" description="Disordered" evidence="1">
    <location>
        <begin position="138"/>
        <end position="213"/>
    </location>
</feature>
<feature type="compositionally biased region" description="Basic and acidic residues" evidence="1">
    <location>
        <begin position="150"/>
        <end position="165"/>
    </location>
</feature>
<evidence type="ECO:0000259" key="2">
    <source>
        <dbReference type="Pfam" id="PF07807"/>
    </source>
</evidence>
<proteinExistence type="predicted"/>
<feature type="compositionally biased region" description="Basic and acidic residues" evidence="1">
    <location>
        <begin position="174"/>
        <end position="195"/>
    </location>
</feature>
<protein>
    <recommendedName>
        <fullName evidence="2">Protein RED C-terminal domain-containing protein</fullName>
    </recommendedName>
</protein>
<gene>
    <name evidence="3" type="ORF">g.43470</name>
</gene>
<organism evidence="3">
    <name type="scientific">Auxenochlorella protothecoides</name>
    <name type="common">Green microalga</name>
    <name type="synonym">Chlorella protothecoides</name>
    <dbReference type="NCBI Taxonomy" id="3075"/>
    <lineage>
        <taxon>Eukaryota</taxon>
        <taxon>Viridiplantae</taxon>
        <taxon>Chlorophyta</taxon>
        <taxon>core chlorophytes</taxon>
        <taxon>Trebouxiophyceae</taxon>
        <taxon>Chlorellales</taxon>
        <taxon>Chlorellaceae</taxon>
        <taxon>Auxenochlorella</taxon>
    </lineage>
</organism>
<dbReference type="InterPro" id="IPR012492">
    <property type="entry name" value="RED_C"/>
</dbReference>
<dbReference type="Pfam" id="PF07807">
    <property type="entry name" value="RED_C"/>
    <property type="match status" value="1"/>
</dbReference>
<sequence length="213" mass="23177">TSAQYPDTSAQYPDTSAQYPDTSAQYPDTSAQYPDTSAQYPVAQTSAPAETGVAFYLEDDKASGQMAAEDKPPAKKPQKLVLQDADDGYAECYPNYFDAAGTVVDSEGEDEKAGEVILSRLDFDSQAEWEAYSASLKPQVAGKGANPRKAQRERNKEAIKNKNKMDAQLGQIRDLMEKKGQSHDKAFEKGGDRASTKPSTLGGPTVPQKKRRI</sequence>
<evidence type="ECO:0000313" key="3">
    <source>
        <dbReference type="EMBL" id="JAT67991.1"/>
    </source>
</evidence>
<dbReference type="EMBL" id="GDKF01010631">
    <property type="protein sequence ID" value="JAT67991.1"/>
    <property type="molecule type" value="Transcribed_RNA"/>
</dbReference>
<name>A0A1D1ZMC8_AUXPR</name>
<feature type="non-terminal residue" evidence="3">
    <location>
        <position position="1"/>
    </location>
</feature>
<feature type="region of interest" description="Disordered" evidence="1">
    <location>
        <begin position="1"/>
        <end position="38"/>
    </location>
</feature>
<accession>A0A1D1ZMC8</accession>